<reference evidence="2" key="1">
    <citation type="submission" date="2023-07" db="EMBL/GenBank/DDBJ databases">
        <title>Two novel species in the genus Flavivirga.</title>
        <authorList>
            <person name="Kwon K."/>
        </authorList>
    </citation>
    <scope>NUCLEOTIDE SEQUENCE</scope>
    <source>
        <strain evidence="2">KCTC 52353</strain>
    </source>
</reference>
<dbReference type="InterPro" id="IPR010727">
    <property type="entry name" value="DUF1302"/>
</dbReference>
<evidence type="ECO:0000313" key="3">
    <source>
        <dbReference type="Proteomes" id="UP001176883"/>
    </source>
</evidence>
<evidence type="ECO:0000256" key="1">
    <source>
        <dbReference type="SAM" id="SignalP"/>
    </source>
</evidence>
<dbReference type="Proteomes" id="UP001176883">
    <property type="component" value="Unassembled WGS sequence"/>
</dbReference>
<accession>A0ABT8W607</accession>
<protein>
    <recommendedName>
        <fullName evidence="4">DUF3078 domain-containing protein</fullName>
    </recommendedName>
</protein>
<proteinExistence type="predicted"/>
<gene>
    <name evidence="2" type="ORF">Q4Q35_01900</name>
</gene>
<comment type="caution">
    <text evidence="2">The sequence shown here is derived from an EMBL/GenBank/DDBJ whole genome shotgun (WGS) entry which is preliminary data.</text>
</comment>
<feature type="chain" id="PRO_5045841853" description="DUF3078 domain-containing protein" evidence="1">
    <location>
        <begin position="22"/>
        <end position="447"/>
    </location>
</feature>
<evidence type="ECO:0000313" key="2">
    <source>
        <dbReference type="EMBL" id="MDO5968549.1"/>
    </source>
</evidence>
<evidence type="ECO:0008006" key="4">
    <source>
        <dbReference type="Google" id="ProtNLM"/>
    </source>
</evidence>
<dbReference type="EMBL" id="JAUOEK010000041">
    <property type="protein sequence ID" value="MDO5968549.1"/>
    <property type="molecule type" value="Genomic_DNA"/>
</dbReference>
<organism evidence="2 3">
    <name type="scientific">Flavivirga aquimarina</name>
    <dbReference type="NCBI Taxonomy" id="2027862"/>
    <lineage>
        <taxon>Bacteria</taxon>
        <taxon>Pseudomonadati</taxon>
        <taxon>Bacteroidota</taxon>
        <taxon>Flavobacteriia</taxon>
        <taxon>Flavobacteriales</taxon>
        <taxon>Flavobacteriaceae</taxon>
        <taxon>Flavivirga</taxon>
    </lineage>
</organism>
<feature type="signal peptide" evidence="1">
    <location>
        <begin position="1"/>
        <end position="21"/>
    </location>
</feature>
<dbReference type="Pfam" id="PF06980">
    <property type="entry name" value="DUF1302"/>
    <property type="match status" value="1"/>
</dbReference>
<keyword evidence="1" id="KW-0732">Signal</keyword>
<sequence>MKVSYLTTVLFFLMLGLIVNAQNDSVVPKKSYISNTQFTMLIDARTSIEFKPSDIQKAEFFIRPELDMPLTKNFRLKVIGRLYAEILDNLEPNKPAQDAVSEFSKRAIIGDRLEAELREFYFDWKIRKHYLTVGKQQIVWGKSDGLKILDIVNPTNFREFLLDDFDNSRIPLWSLKADLKLSKIKAQLIWIPDLTYHDFPAQNGTFFPVALFSNAPQGVSVINNRLKKPKKIIKDADYGIRLSAFLKGWDVTINYLYQYDNFPVVKTITDNVNNNITISPIFKRYHLFGGTFSNAFGSYTLRGELGYSKGKYFSSSNSNVSEGIFKSDQIIGVLGVDYSGISNSTLSIQLFEDYIYDNQNTVGRESSETNMSFLIDRRFANETLTASIICVQNLNRGDGFVRPKLDYLVLNNLTAFLGADLFYGDKSGPFGQFKSLNRISLGLQLGI</sequence>
<name>A0ABT8W607_9FLAO</name>
<dbReference type="RefSeq" id="WP_303276227.1">
    <property type="nucleotide sequence ID" value="NZ_JAUOEK010000041.1"/>
</dbReference>
<keyword evidence="3" id="KW-1185">Reference proteome</keyword>